<evidence type="ECO:0000256" key="6">
    <source>
        <dbReference type="ARBA" id="ARBA00022989"/>
    </source>
</evidence>
<accession>A0A5J5GNH1</accession>
<feature type="transmembrane region" description="Helical" evidence="10">
    <location>
        <begin position="102"/>
        <end position="120"/>
    </location>
</feature>
<feature type="transmembrane region" description="Helical" evidence="10">
    <location>
        <begin position="170"/>
        <end position="192"/>
    </location>
</feature>
<sequence length="460" mass="48485">MSAPAHSIAARGGPSRRGHAAALLTLGLPLIGSNVAQTAIQFVDVLMLGWYDVTALAAVTIGTSFWFLLFLLGAGFAWAVTPLVAEAAEGGDTVTARRVTRMGLWLSVAAALVFLPVFWWSEPVLRALGQDPEIAALAQSYLRITGWGMIPALFAITLRSFLSALELTRVILRISLASLVVNSVLNWVLIFGQLGAPELGLRGAGIATALVQTMGFVWFVVYAMRRCPEYDLFTRLWRFDAQVAARVFRLGLPMGLTTVAEAGLFSAAAVMMGWIGEVWLAAHGIAMQLASVTFVVHLGLSQAATVRAGRAYGRRDGRALREGAGVALALSGAAVALTVTVFLLVPELLVGLFVDPADPLRSEIVAAGVALLIIAALFQVVDAAQVMTIGLLRGVQDTAVPLAIACVSYWILGMPVGYLLAFPLGLGGQGVWLGMSVGLGAAAVMLSARFWGWSGRLSSG</sequence>
<dbReference type="PANTHER" id="PTHR43298:SF2">
    <property type="entry name" value="FMN_FAD EXPORTER YEEO-RELATED"/>
    <property type="match status" value="1"/>
</dbReference>
<keyword evidence="5 10" id="KW-0812">Transmembrane</keyword>
<keyword evidence="8 10" id="KW-0472">Membrane</keyword>
<evidence type="ECO:0000256" key="5">
    <source>
        <dbReference type="ARBA" id="ARBA00022692"/>
    </source>
</evidence>
<dbReference type="InterPro" id="IPR048279">
    <property type="entry name" value="MdtK-like"/>
</dbReference>
<feature type="transmembrane region" description="Helical" evidence="10">
    <location>
        <begin position="365"/>
        <end position="392"/>
    </location>
</feature>
<dbReference type="PIRSF" id="PIRSF006603">
    <property type="entry name" value="DinF"/>
    <property type="match status" value="1"/>
</dbReference>
<dbReference type="AlphaFoldDB" id="A0A5J5GNH1"/>
<evidence type="ECO:0000313" key="12">
    <source>
        <dbReference type="Proteomes" id="UP000326554"/>
    </source>
</evidence>
<feature type="transmembrane region" description="Helical" evidence="10">
    <location>
        <begin position="399"/>
        <end position="420"/>
    </location>
</feature>
<dbReference type="GO" id="GO:0005886">
    <property type="term" value="C:plasma membrane"/>
    <property type="evidence" value="ECO:0007669"/>
    <property type="project" value="UniProtKB-SubCell"/>
</dbReference>
<feature type="transmembrane region" description="Helical" evidence="10">
    <location>
        <begin position="324"/>
        <end position="345"/>
    </location>
</feature>
<reference evidence="11 12" key="1">
    <citation type="submission" date="2019-09" db="EMBL/GenBank/DDBJ databases">
        <authorList>
            <person name="Park J.-S."/>
            <person name="Choi H.-J."/>
        </authorList>
    </citation>
    <scope>NUCLEOTIDE SEQUENCE [LARGE SCALE GENOMIC DNA]</scope>
    <source>
        <strain evidence="11 12">176SS1-4</strain>
    </source>
</reference>
<comment type="subcellular location">
    <subcellularLocation>
        <location evidence="1">Cell inner membrane</location>
        <topology evidence="1">Multi-pass membrane protein</topology>
    </subcellularLocation>
</comment>
<evidence type="ECO:0000256" key="7">
    <source>
        <dbReference type="ARBA" id="ARBA00023065"/>
    </source>
</evidence>
<name>A0A5J5GNH1_9RHOB</name>
<feature type="transmembrane region" description="Helical" evidence="10">
    <location>
        <begin position="278"/>
        <end position="300"/>
    </location>
</feature>
<dbReference type="CDD" id="cd13131">
    <property type="entry name" value="MATE_NorM_like"/>
    <property type="match status" value="1"/>
</dbReference>
<dbReference type="NCBIfam" id="TIGR00797">
    <property type="entry name" value="matE"/>
    <property type="match status" value="1"/>
</dbReference>
<evidence type="ECO:0000313" key="11">
    <source>
        <dbReference type="EMBL" id="KAA9009891.1"/>
    </source>
</evidence>
<keyword evidence="6 10" id="KW-1133">Transmembrane helix</keyword>
<keyword evidence="2" id="KW-0813">Transport</keyword>
<dbReference type="EMBL" id="VYQE01000001">
    <property type="protein sequence ID" value="KAA9009891.1"/>
    <property type="molecule type" value="Genomic_DNA"/>
</dbReference>
<dbReference type="InterPro" id="IPR002528">
    <property type="entry name" value="MATE_fam"/>
</dbReference>
<comment type="caution">
    <text evidence="11">The sequence shown here is derived from an EMBL/GenBank/DDBJ whole genome shotgun (WGS) entry which is preliminary data.</text>
</comment>
<keyword evidence="4" id="KW-1003">Cell membrane</keyword>
<evidence type="ECO:0000256" key="10">
    <source>
        <dbReference type="SAM" id="Phobius"/>
    </source>
</evidence>
<dbReference type="Proteomes" id="UP000326554">
    <property type="component" value="Unassembled WGS sequence"/>
</dbReference>
<feature type="transmembrane region" description="Helical" evidence="10">
    <location>
        <begin position="432"/>
        <end position="452"/>
    </location>
</feature>
<dbReference type="Pfam" id="PF01554">
    <property type="entry name" value="MatE"/>
    <property type="match status" value="2"/>
</dbReference>
<feature type="transmembrane region" description="Helical" evidence="10">
    <location>
        <begin position="204"/>
        <end position="225"/>
    </location>
</feature>
<feature type="transmembrane region" description="Helical" evidence="10">
    <location>
        <begin position="246"/>
        <end position="272"/>
    </location>
</feature>
<keyword evidence="3" id="KW-0050">Antiport</keyword>
<proteinExistence type="predicted"/>
<organism evidence="11 12">
    <name type="scientific">Histidinibacterium aquaticum</name>
    <dbReference type="NCBI Taxonomy" id="2613962"/>
    <lineage>
        <taxon>Bacteria</taxon>
        <taxon>Pseudomonadati</taxon>
        <taxon>Pseudomonadota</taxon>
        <taxon>Alphaproteobacteria</taxon>
        <taxon>Rhodobacterales</taxon>
        <taxon>Paracoccaceae</taxon>
        <taxon>Histidinibacterium</taxon>
    </lineage>
</organism>
<evidence type="ECO:0000256" key="3">
    <source>
        <dbReference type="ARBA" id="ARBA00022449"/>
    </source>
</evidence>
<dbReference type="PANTHER" id="PTHR43298">
    <property type="entry name" value="MULTIDRUG RESISTANCE PROTEIN NORM-RELATED"/>
    <property type="match status" value="1"/>
</dbReference>
<feature type="transmembrane region" description="Helical" evidence="10">
    <location>
        <begin position="54"/>
        <end position="81"/>
    </location>
</feature>
<keyword evidence="12" id="KW-1185">Reference proteome</keyword>
<evidence type="ECO:0000256" key="2">
    <source>
        <dbReference type="ARBA" id="ARBA00022448"/>
    </source>
</evidence>
<keyword evidence="7" id="KW-0406">Ion transport</keyword>
<evidence type="ECO:0000256" key="1">
    <source>
        <dbReference type="ARBA" id="ARBA00004429"/>
    </source>
</evidence>
<evidence type="ECO:0000256" key="9">
    <source>
        <dbReference type="ARBA" id="ARBA00031636"/>
    </source>
</evidence>
<dbReference type="GO" id="GO:0042910">
    <property type="term" value="F:xenobiotic transmembrane transporter activity"/>
    <property type="evidence" value="ECO:0007669"/>
    <property type="project" value="InterPro"/>
</dbReference>
<feature type="transmembrane region" description="Helical" evidence="10">
    <location>
        <begin position="140"/>
        <end position="158"/>
    </location>
</feature>
<dbReference type="RefSeq" id="WP_150443376.1">
    <property type="nucleotide sequence ID" value="NZ_VYQE01000001.1"/>
</dbReference>
<dbReference type="InterPro" id="IPR050222">
    <property type="entry name" value="MATE_MdtK"/>
</dbReference>
<evidence type="ECO:0000256" key="4">
    <source>
        <dbReference type="ARBA" id="ARBA00022475"/>
    </source>
</evidence>
<gene>
    <name evidence="11" type="ORF">F3S47_01080</name>
</gene>
<protein>
    <recommendedName>
        <fullName evidence="9">Multidrug-efflux transporter</fullName>
    </recommendedName>
</protein>
<evidence type="ECO:0000256" key="8">
    <source>
        <dbReference type="ARBA" id="ARBA00023136"/>
    </source>
</evidence>
<dbReference type="GO" id="GO:0006811">
    <property type="term" value="P:monoatomic ion transport"/>
    <property type="evidence" value="ECO:0007669"/>
    <property type="project" value="UniProtKB-KW"/>
</dbReference>
<dbReference type="GO" id="GO:0015297">
    <property type="term" value="F:antiporter activity"/>
    <property type="evidence" value="ECO:0007669"/>
    <property type="project" value="UniProtKB-KW"/>
</dbReference>